<accession>A0A5S6QUR3</accession>
<proteinExistence type="predicted"/>
<evidence type="ECO:0000313" key="1">
    <source>
        <dbReference type="Proteomes" id="UP000046395"/>
    </source>
</evidence>
<reference evidence="2 3" key="2">
    <citation type="submission" date="2019-12" db="UniProtKB">
        <authorList>
            <consortium name="WormBaseParasite"/>
        </authorList>
    </citation>
    <scope>IDENTIFICATION</scope>
</reference>
<keyword evidence="1" id="KW-1185">Reference proteome</keyword>
<dbReference type="Proteomes" id="UP000046395">
    <property type="component" value="Unassembled WGS sequence"/>
</dbReference>
<protein>
    <submittedName>
        <fullName evidence="2 3">Uncharacterized protein</fullName>
    </submittedName>
</protein>
<evidence type="ECO:0000313" key="2">
    <source>
        <dbReference type="WBParaSite" id="TMUE_3000011141.1"/>
    </source>
</evidence>
<organism evidence="1 2">
    <name type="scientific">Trichuris muris</name>
    <name type="common">Mouse whipworm</name>
    <dbReference type="NCBI Taxonomy" id="70415"/>
    <lineage>
        <taxon>Eukaryota</taxon>
        <taxon>Metazoa</taxon>
        <taxon>Ecdysozoa</taxon>
        <taxon>Nematoda</taxon>
        <taxon>Enoplea</taxon>
        <taxon>Dorylaimia</taxon>
        <taxon>Trichinellida</taxon>
        <taxon>Trichuridae</taxon>
        <taxon>Trichuris</taxon>
    </lineage>
</organism>
<evidence type="ECO:0000313" key="3">
    <source>
        <dbReference type="WBParaSite" id="TMUE_3000011233.1"/>
    </source>
</evidence>
<sequence>MSLYTTALTAAAICYVVTLSRTRSIPDIGALHSRYYPQLYNNRPYYNDDYYNQFYGGRPFNERTFPYRRNYGNHYPFMPFRPSNPYDHWSTSSYSRRYPF</sequence>
<dbReference type="AlphaFoldDB" id="A0A5S6QUR3"/>
<name>A0A5S6QUR3_TRIMR</name>
<dbReference type="WBParaSite" id="TMUE_3000011141.1">
    <property type="protein sequence ID" value="TMUE_3000011141.1"/>
    <property type="gene ID" value="WBGene00286507"/>
</dbReference>
<dbReference type="WBParaSite" id="TMUE_3000011233.1">
    <property type="protein sequence ID" value="TMUE_3000011233.1"/>
    <property type="gene ID" value="WBGene00301227"/>
</dbReference>
<reference evidence="1" key="1">
    <citation type="submission" date="2014-03" db="EMBL/GenBank/DDBJ databases">
        <title>The whipworm genome and dual-species transcriptomics of an intimate host-pathogen interaction.</title>
        <authorList>
            <person name="Foth B.J."/>
            <person name="Tsai I.J."/>
            <person name="Reid A.J."/>
            <person name="Bancroft A.J."/>
            <person name="Nichol S."/>
            <person name="Tracey A."/>
            <person name="Holroyd N."/>
            <person name="Cotton J.A."/>
            <person name="Stanley E.J."/>
            <person name="Zarowiecki M."/>
            <person name="Liu J.Z."/>
            <person name="Huckvale T."/>
            <person name="Cooper P.J."/>
            <person name="Grencis R.K."/>
            <person name="Berriman M."/>
        </authorList>
    </citation>
    <scope>NUCLEOTIDE SEQUENCE [LARGE SCALE GENOMIC DNA]</scope>
    <source>
        <strain evidence="1">Edinburgh</strain>
    </source>
</reference>